<gene>
    <name evidence="1" type="ORF">BOVATA_037860</name>
</gene>
<dbReference type="EMBL" id="BDSA01000004">
    <property type="protein sequence ID" value="GBE62293.1"/>
    <property type="molecule type" value="Genomic_DNA"/>
</dbReference>
<evidence type="ECO:0000313" key="1">
    <source>
        <dbReference type="EMBL" id="GBE62293.1"/>
    </source>
</evidence>
<sequence>MHHQARADVALEKGVVRPNLEPDGTTVETLVQSVDVVAANVLHTVLHSLQHGWNEGAYATFVRSVPGNTLGDHGLVLLHVVAADATPVAGLLARAHERSLAAHATVLFDSDTIVVEEVTGALYGAGYRPSQHAAAGTKRQCLHDVT</sequence>
<accession>A0A2H6KH24</accession>
<proteinExistence type="predicted"/>
<organism evidence="1 2">
    <name type="scientific">Babesia ovata</name>
    <dbReference type="NCBI Taxonomy" id="189622"/>
    <lineage>
        <taxon>Eukaryota</taxon>
        <taxon>Sar</taxon>
        <taxon>Alveolata</taxon>
        <taxon>Apicomplexa</taxon>
        <taxon>Aconoidasida</taxon>
        <taxon>Piroplasmida</taxon>
        <taxon>Babesiidae</taxon>
        <taxon>Babesia</taxon>
    </lineage>
</organism>
<dbReference type="AlphaFoldDB" id="A0A2H6KH24"/>
<dbReference type="RefSeq" id="XP_028868536.1">
    <property type="nucleotide sequence ID" value="XM_029012703.1"/>
</dbReference>
<dbReference type="GeneID" id="39876063"/>
<comment type="caution">
    <text evidence="1">The sequence shown here is derived from an EMBL/GenBank/DDBJ whole genome shotgun (WGS) entry which is preliminary data.</text>
</comment>
<evidence type="ECO:0000313" key="2">
    <source>
        <dbReference type="Proteomes" id="UP000236319"/>
    </source>
</evidence>
<reference evidence="1 2" key="1">
    <citation type="journal article" date="2017" name="BMC Genomics">
        <title>Whole-genome assembly of Babesia ovata and comparative genomics between closely related pathogens.</title>
        <authorList>
            <person name="Yamagishi J."/>
            <person name="Asada M."/>
            <person name="Hakimi H."/>
            <person name="Tanaka T.Q."/>
            <person name="Sugimoto C."/>
            <person name="Kawazu S."/>
        </authorList>
    </citation>
    <scope>NUCLEOTIDE SEQUENCE [LARGE SCALE GENOMIC DNA]</scope>
    <source>
        <strain evidence="1 2">Miyake</strain>
    </source>
</reference>
<protein>
    <submittedName>
        <fullName evidence="1">Uncharacterized protein</fullName>
    </submittedName>
</protein>
<keyword evidence="2" id="KW-1185">Reference proteome</keyword>
<dbReference type="Proteomes" id="UP000236319">
    <property type="component" value="Unassembled WGS sequence"/>
</dbReference>
<name>A0A2H6KH24_9APIC</name>
<dbReference type="VEuPathDB" id="PiroplasmaDB:BOVATA_037860"/>